<evidence type="ECO:0008006" key="5">
    <source>
        <dbReference type="Google" id="ProtNLM"/>
    </source>
</evidence>
<keyword evidence="4" id="KW-1185">Reference proteome</keyword>
<evidence type="ECO:0000256" key="1">
    <source>
        <dbReference type="SAM" id="Coils"/>
    </source>
</evidence>
<feature type="compositionally biased region" description="Low complexity" evidence="2">
    <location>
        <begin position="211"/>
        <end position="220"/>
    </location>
</feature>
<dbReference type="EMBL" id="BTCM01000001">
    <property type="protein sequence ID" value="GMK53533.1"/>
    <property type="molecule type" value="Genomic_DNA"/>
</dbReference>
<comment type="caution">
    <text evidence="3">The sequence shown here is derived from an EMBL/GenBank/DDBJ whole genome shotgun (WGS) entry which is preliminary data.</text>
</comment>
<gene>
    <name evidence="3" type="ORF">CspeluHIS016_0101190</name>
</gene>
<organism evidence="3 4">
    <name type="scientific">Cutaneotrichosporon spelunceum</name>
    <dbReference type="NCBI Taxonomy" id="1672016"/>
    <lineage>
        <taxon>Eukaryota</taxon>
        <taxon>Fungi</taxon>
        <taxon>Dikarya</taxon>
        <taxon>Basidiomycota</taxon>
        <taxon>Agaricomycotina</taxon>
        <taxon>Tremellomycetes</taxon>
        <taxon>Trichosporonales</taxon>
        <taxon>Trichosporonaceae</taxon>
        <taxon>Cutaneotrichosporon</taxon>
    </lineage>
</organism>
<reference evidence="3" key="2">
    <citation type="submission" date="2023-06" db="EMBL/GenBank/DDBJ databases">
        <authorList>
            <person name="Kobayashi Y."/>
            <person name="Kayamori A."/>
            <person name="Aoki K."/>
            <person name="Shiwa Y."/>
            <person name="Fujita N."/>
            <person name="Sugita T."/>
            <person name="Iwasaki W."/>
            <person name="Tanaka N."/>
            <person name="Takashima M."/>
        </authorList>
    </citation>
    <scope>NUCLEOTIDE SEQUENCE</scope>
    <source>
        <strain evidence="3">HIS016</strain>
    </source>
</reference>
<feature type="compositionally biased region" description="Polar residues" evidence="2">
    <location>
        <begin position="335"/>
        <end position="348"/>
    </location>
</feature>
<sequence>MADELSAPIARRLSQQPPSTPSPNPDGRLKRLSLVAARDGASPVRMQDEGRSSVDSLRTQIPASPSPRPLIATSPSPRPRHGGRQSSISYSPSVRIGHVAQGSISLRRDHPSLEMEEEEGRRSTDTLTLSEKHSDLLRMIAMRERRVNELKQELAIQEEALSSLRARWTAVARSDAVIPTSIQPPRKRDSASHTSTPSTSLPSLVRTHPNSVSTSSTASSLPTVPDDEPAEIDTENPSTSAALGGLWNAITADADETIQEGKRFWGQLLRTVGAAAGGNVPEEAARPMEYVRSTDSATGDEAKPEIPNLRSMASSFGFLPARPHTSPSSERRTSRASTKSPASVASTASRERSPVKSTASNGSQSPTRSVRRSGERRPIDKGTPQALPLLAPTPVPPERRLSARLKQAAQNPRPRQLTGEGEKAAGKEEEREAENGKGGDNPQLVTAALESVGW</sequence>
<dbReference type="AlphaFoldDB" id="A0AAD3TLW5"/>
<feature type="compositionally biased region" description="Acidic residues" evidence="2">
    <location>
        <begin position="225"/>
        <end position="234"/>
    </location>
</feature>
<feature type="region of interest" description="Disordered" evidence="2">
    <location>
        <begin position="179"/>
        <end position="241"/>
    </location>
</feature>
<protein>
    <recommendedName>
        <fullName evidence="5">DUF4048 domain-containing protein</fullName>
    </recommendedName>
</protein>
<feature type="region of interest" description="Disordered" evidence="2">
    <location>
        <begin position="1"/>
        <end position="90"/>
    </location>
</feature>
<evidence type="ECO:0000313" key="3">
    <source>
        <dbReference type="EMBL" id="GMK53533.1"/>
    </source>
</evidence>
<feature type="coiled-coil region" evidence="1">
    <location>
        <begin position="140"/>
        <end position="167"/>
    </location>
</feature>
<evidence type="ECO:0000313" key="4">
    <source>
        <dbReference type="Proteomes" id="UP001222932"/>
    </source>
</evidence>
<name>A0AAD3TLW5_9TREE</name>
<evidence type="ECO:0000256" key="2">
    <source>
        <dbReference type="SAM" id="MobiDB-lite"/>
    </source>
</evidence>
<dbReference type="Proteomes" id="UP001222932">
    <property type="component" value="Unassembled WGS sequence"/>
</dbReference>
<accession>A0AAD3TLW5</accession>
<feature type="region of interest" description="Disordered" evidence="2">
    <location>
        <begin position="108"/>
        <end position="128"/>
    </location>
</feature>
<feature type="compositionally biased region" description="Low complexity" evidence="2">
    <location>
        <begin position="192"/>
        <end position="204"/>
    </location>
</feature>
<keyword evidence="1" id="KW-0175">Coiled coil</keyword>
<feature type="compositionally biased region" description="Polar residues" evidence="2">
    <location>
        <begin position="53"/>
        <end position="63"/>
    </location>
</feature>
<feature type="compositionally biased region" description="Basic and acidic residues" evidence="2">
    <location>
        <begin position="420"/>
        <end position="437"/>
    </location>
</feature>
<feature type="compositionally biased region" description="Polar residues" evidence="2">
    <location>
        <begin position="355"/>
        <end position="368"/>
    </location>
</feature>
<feature type="region of interest" description="Disordered" evidence="2">
    <location>
        <begin position="316"/>
        <end position="454"/>
    </location>
</feature>
<reference evidence="3" key="1">
    <citation type="journal article" date="2023" name="BMC Genomics">
        <title>Chromosome-level genome assemblies of Cutaneotrichosporon spp. (Trichosporonales, Basidiomycota) reveal imbalanced evolution between nucleotide sequences and chromosome synteny.</title>
        <authorList>
            <person name="Kobayashi Y."/>
            <person name="Kayamori A."/>
            <person name="Aoki K."/>
            <person name="Shiwa Y."/>
            <person name="Matsutani M."/>
            <person name="Fujita N."/>
            <person name="Sugita T."/>
            <person name="Iwasaki W."/>
            <person name="Tanaka N."/>
            <person name="Takashima M."/>
        </authorList>
    </citation>
    <scope>NUCLEOTIDE SEQUENCE</scope>
    <source>
        <strain evidence="3">HIS016</strain>
    </source>
</reference>
<proteinExistence type="predicted"/>